<evidence type="ECO:0000259" key="1">
    <source>
        <dbReference type="Pfam" id="PF05699"/>
    </source>
</evidence>
<dbReference type="PANTHER" id="PTHR11697">
    <property type="entry name" value="GENERAL TRANSCRIPTION FACTOR 2-RELATED ZINC FINGER PROTEIN"/>
    <property type="match status" value="1"/>
</dbReference>
<dbReference type="PANTHER" id="PTHR11697:SF230">
    <property type="entry name" value="ZINC FINGER, MYM DOMAIN CONTAINING 1"/>
    <property type="match status" value="1"/>
</dbReference>
<dbReference type="InterPro" id="IPR012337">
    <property type="entry name" value="RNaseH-like_sf"/>
</dbReference>
<organism evidence="3 4">
    <name type="scientific">Hibiscus trionum</name>
    <name type="common">Flower of an hour</name>
    <dbReference type="NCBI Taxonomy" id="183268"/>
    <lineage>
        <taxon>Eukaryota</taxon>
        <taxon>Viridiplantae</taxon>
        <taxon>Streptophyta</taxon>
        <taxon>Embryophyta</taxon>
        <taxon>Tracheophyta</taxon>
        <taxon>Spermatophyta</taxon>
        <taxon>Magnoliopsida</taxon>
        <taxon>eudicotyledons</taxon>
        <taxon>Gunneridae</taxon>
        <taxon>Pentapetalae</taxon>
        <taxon>rosids</taxon>
        <taxon>malvids</taxon>
        <taxon>Malvales</taxon>
        <taxon>Malvaceae</taxon>
        <taxon>Malvoideae</taxon>
        <taxon>Hibiscus</taxon>
    </lineage>
</organism>
<dbReference type="GO" id="GO:0046983">
    <property type="term" value="F:protein dimerization activity"/>
    <property type="evidence" value="ECO:0007669"/>
    <property type="project" value="InterPro"/>
</dbReference>
<dbReference type="Pfam" id="PF05699">
    <property type="entry name" value="Dimer_Tnp_hAT"/>
    <property type="match status" value="1"/>
</dbReference>
<keyword evidence="4" id="KW-1185">Reference proteome</keyword>
<dbReference type="EMBL" id="BSYR01000015">
    <property type="protein sequence ID" value="GMI78304.1"/>
    <property type="molecule type" value="Genomic_DNA"/>
</dbReference>
<dbReference type="OrthoDB" id="1000904at2759"/>
<evidence type="ECO:0000313" key="3">
    <source>
        <dbReference type="EMBL" id="GMI78304.1"/>
    </source>
</evidence>
<dbReference type="InterPro" id="IPR025398">
    <property type="entry name" value="DUF4371"/>
</dbReference>
<feature type="domain" description="HAT C-terminal dimerisation" evidence="1">
    <location>
        <begin position="413"/>
        <end position="472"/>
    </location>
</feature>
<dbReference type="InterPro" id="IPR055298">
    <property type="entry name" value="AtLOH3-like"/>
</dbReference>
<name>A0A9W7LV28_HIBTR</name>
<gene>
    <name evidence="3" type="ORF">HRI_001499700</name>
</gene>
<dbReference type="SUPFAM" id="SSF53098">
    <property type="entry name" value="Ribonuclease H-like"/>
    <property type="match status" value="1"/>
</dbReference>
<protein>
    <recommendedName>
        <fullName evidence="5">Zinc finger MYM-type protein 1-like</fullName>
    </recommendedName>
</protein>
<dbReference type="Proteomes" id="UP001165190">
    <property type="component" value="Unassembled WGS sequence"/>
</dbReference>
<accession>A0A9W7LV28</accession>
<comment type="caution">
    <text evidence="3">The sequence shown here is derived from an EMBL/GenBank/DDBJ whole genome shotgun (WGS) entry which is preliminary data.</text>
</comment>
<evidence type="ECO:0008006" key="5">
    <source>
        <dbReference type="Google" id="ProtNLM"/>
    </source>
</evidence>
<reference evidence="3" key="1">
    <citation type="submission" date="2023-05" db="EMBL/GenBank/DDBJ databases">
        <title>Genome and transcriptome analyses reveal genes involved in the formation of fine ridges on petal epidermal cells in Hibiscus trionum.</title>
        <authorList>
            <person name="Koshimizu S."/>
            <person name="Masuda S."/>
            <person name="Ishii T."/>
            <person name="Shirasu K."/>
            <person name="Hoshino A."/>
            <person name="Arita M."/>
        </authorList>
    </citation>
    <scope>NUCLEOTIDE SEQUENCE</scope>
    <source>
        <strain evidence="3">Hamamatsu line</strain>
    </source>
</reference>
<feature type="domain" description="DUF4371" evidence="2">
    <location>
        <begin position="1"/>
        <end position="67"/>
    </location>
</feature>
<dbReference type="AlphaFoldDB" id="A0A9W7LV28"/>
<sequence>MAIVVRFVDRSGFVRERFLDLVHVKDTTSLTLKSEICAILSHHNLNLEDIRGQGYDGASNMSGEWNGLQALFMKDCPYAYYVHFLAHGLQLALVVAAREVPQVHTFFQNLIFVVNVVTSSSKRHDELQANYITEIEHLKEIGELEMGKGVNQIGTLQRPGDTRWSSHYKSICSMLRMYGATRIVVTDIATQGTTFAQRGDALNAIKLLMSYEFVFILHVVKEIMAITDGLCHALQQKSQDIVNAMHMVSTTKMLIQNLRDDGWENLLHNVQLFCERHSITIPHMDAPYFDVLKSLRQQGRQKQTVTTLHHYRVDIFTATIDQQVQELNNRFSEQSSELLILGASLNPRDGYKSFNMEDICNLANNFYPADFSEQEKNHLKYELQHYLLDVPLHPELKILSTLGDLCRGLVVTEKAKMYPLVYRLLRLVLTFPASTATSERAFSAMKIVKTNLRSRMEDEFLRDYLLVYIEKEIAETLSTAEIIDTFYLIKERRAQLK</sequence>
<dbReference type="InterPro" id="IPR008906">
    <property type="entry name" value="HATC_C_dom"/>
</dbReference>
<evidence type="ECO:0000259" key="2">
    <source>
        <dbReference type="Pfam" id="PF14291"/>
    </source>
</evidence>
<proteinExistence type="predicted"/>
<evidence type="ECO:0000313" key="4">
    <source>
        <dbReference type="Proteomes" id="UP001165190"/>
    </source>
</evidence>
<dbReference type="Pfam" id="PF14291">
    <property type="entry name" value="DUF4371"/>
    <property type="match status" value="1"/>
</dbReference>